<name>A0A395V181_9FIRM</name>
<sequence>MYSSEKNVQILIALMKKHNIKKIVISPGSANASFVASVQNDDYFELYSCVDERSAAYMACGMAEEAEEPVAICCTGATASRNYLPGLTEAFYRKLPVLAITATRRTSLIGHNVDQVIDRSNIQNDVAKISVTLPIVNNDDDKWECEVKTNQALLELDRNGDKGPVHINLTTAYSIDFSVKSLPTVKTIHRYFSTYDVIIPTGAKVGVFVGSHSKWDIALTEAVDLFCEKYNAVVLCDQTSNYNGKYGIYVGLLNLCGNDSQKFMNFDYLIHIGNISATWPTHAREIWRVNPDGEIRDTYKKLTKIFEMSEKEFFKKLASNNTEVGNTYYTTWKKEYEQVKSKLVLSSKDLPFSSMWIALKIHSLIPRNSEMHYGILNSLRCWSCFNLDDTISGYSNVGGFGIDGGVSSLLGAALVNPNKLYFGIFGDLAFFYDMNSIGNRQTPNNIRLMVVNNGLGGEFKTPFINVQRAGLGNSANKYIAAEGHYGHKSKELLKHYAEDLGFDYISASNKNEFDLNYKRFLDEQISQSMVFEIFVDEHHDSDALRYIQNLYVSTKEQTVVDTTKKIAKNILGEKGVSYIKKLIRG</sequence>
<comment type="caution">
    <text evidence="7">The sequence shown here is derived from an EMBL/GenBank/DDBJ whole genome shotgun (WGS) entry which is preliminary data.</text>
</comment>
<dbReference type="Gene3D" id="3.40.50.1220">
    <property type="entry name" value="TPP-binding domain"/>
    <property type="match status" value="1"/>
</dbReference>
<dbReference type="GO" id="GO:0009234">
    <property type="term" value="P:menaquinone biosynthetic process"/>
    <property type="evidence" value="ECO:0007669"/>
    <property type="project" value="InterPro"/>
</dbReference>
<evidence type="ECO:0000256" key="4">
    <source>
        <dbReference type="ARBA" id="ARBA00023052"/>
    </source>
</evidence>
<dbReference type="Proteomes" id="UP000266066">
    <property type="component" value="Unassembled WGS sequence"/>
</dbReference>
<dbReference type="InterPro" id="IPR012001">
    <property type="entry name" value="Thiamin_PyroP_enz_TPP-bd_dom"/>
</dbReference>
<dbReference type="InterPro" id="IPR029061">
    <property type="entry name" value="THDP-binding"/>
</dbReference>
<gene>
    <name evidence="7" type="ORF">DWY38_09975</name>
</gene>
<dbReference type="EMBL" id="QRUJ01000009">
    <property type="protein sequence ID" value="RGR54180.1"/>
    <property type="molecule type" value="Genomic_DNA"/>
</dbReference>
<reference evidence="7 8" key="1">
    <citation type="submission" date="2018-08" db="EMBL/GenBank/DDBJ databases">
        <title>A genome reference for cultivated species of the human gut microbiota.</title>
        <authorList>
            <person name="Zou Y."/>
            <person name="Xue W."/>
            <person name="Luo G."/>
        </authorList>
    </citation>
    <scope>NUCLEOTIDE SEQUENCE [LARGE SCALE GENOMIC DNA]</scope>
    <source>
        <strain evidence="7 8">AF25-15</strain>
    </source>
</reference>
<evidence type="ECO:0000313" key="7">
    <source>
        <dbReference type="EMBL" id="RGR54180.1"/>
    </source>
</evidence>
<dbReference type="AlphaFoldDB" id="A0A395V181"/>
<organism evidence="7 8">
    <name type="scientific">Agathobacter rectalis</name>
    <dbReference type="NCBI Taxonomy" id="39491"/>
    <lineage>
        <taxon>Bacteria</taxon>
        <taxon>Bacillati</taxon>
        <taxon>Bacillota</taxon>
        <taxon>Clostridia</taxon>
        <taxon>Lachnospirales</taxon>
        <taxon>Lachnospiraceae</taxon>
        <taxon>Agathobacter</taxon>
    </lineage>
</organism>
<dbReference type="Pfam" id="PF02776">
    <property type="entry name" value="TPP_enzyme_N"/>
    <property type="match status" value="1"/>
</dbReference>
<evidence type="ECO:0000256" key="1">
    <source>
        <dbReference type="ARBA" id="ARBA00022679"/>
    </source>
</evidence>
<dbReference type="Gene3D" id="3.40.50.970">
    <property type="match status" value="2"/>
</dbReference>
<feature type="domain" description="Thiamine pyrophosphate enzyme N-terminal TPP-binding" evidence="6">
    <location>
        <begin position="9"/>
        <end position="120"/>
    </location>
</feature>
<accession>A0A395V181</accession>
<dbReference type="RefSeq" id="WP_118392312.1">
    <property type="nucleotide sequence ID" value="NZ_QRUJ01000009.1"/>
</dbReference>
<dbReference type="PANTHER" id="PTHR42916">
    <property type="entry name" value="2-SUCCINYL-5-ENOLPYRUVYL-6-HYDROXY-3-CYCLOHEXENE-1-CARBOXYLATE SYNTHASE"/>
    <property type="match status" value="1"/>
</dbReference>
<proteinExistence type="predicted"/>
<evidence type="ECO:0000256" key="3">
    <source>
        <dbReference type="ARBA" id="ARBA00022842"/>
    </source>
</evidence>
<keyword evidence="1" id="KW-0808">Transferase</keyword>
<dbReference type="InterPro" id="IPR004433">
    <property type="entry name" value="MenaQ_synth_MenD"/>
</dbReference>
<keyword evidence="5" id="KW-0464">Manganese</keyword>
<evidence type="ECO:0000256" key="5">
    <source>
        <dbReference type="ARBA" id="ARBA00023211"/>
    </source>
</evidence>
<dbReference type="PANTHER" id="PTHR42916:SF1">
    <property type="entry name" value="PROTEIN PHYLLO, CHLOROPLASTIC"/>
    <property type="match status" value="1"/>
</dbReference>
<evidence type="ECO:0000313" key="8">
    <source>
        <dbReference type="Proteomes" id="UP000266066"/>
    </source>
</evidence>
<keyword evidence="3" id="KW-0460">Magnesium</keyword>
<evidence type="ECO:0000256" key="2">
    <source>
        <dbReference type="ARBA" id="ARBA00022723"/>
    </source>
</evidence>
<dbReference type="GO" id="GO:0030976">
    <property type="term" value="F:thiamine pyrophosphate binding"/>
    <property type="evidence" value="ECO:0007669"/>
    <property type="project" value="InterPro"/>
</dbReference>
<evidence type="ECO:0000259" key="6">
    <source>
        <dbReference type="Pfam" id="PF02776"/>
    </source>
</evidence>
<dbReference type="CDD" id="cd07037">
    <property type="entry name" value="TPP_PYR_MenD"/>
    <property type="match status" value="1"/>
</dbReference>
<dbReference type="PIRSF" id="PIRSF004983">
    <property type="entry name" value="MenD"/>
    <property type="match status" value="1"/>
</dbReference>
<keyword evidence="2" id="KW-0479">Metal-binding</keyword>
<dbReference type="GO" id="GO:0046872">
    <property type="term" value="F:metal ion binding"/>
    <property type="evidence" value="ECO:0007669"/>
    <property type="project" value="UniProtKB-KW"/>
</dbReference>
<dbReference type="GO" id="GO:0070204">
    <property type="term" value="F:2-succinyl-5-enolpyruvyl-6-hydroxy-3-cyclohexene-1-carboxylic-acid synthase activity"/>
    <property type="evidence" value="ECO:0007669"/>
    <property type="project" value="InterPro"/>
</dbReference>
<keyword evidence="4" id="KW-0786">Thiamine pyrophosphate</keyword>
<protein>
    <submittedName>
        <fullName evidence="7">2-succinyl-5-enolpyruvyl-6-hydroxy-3-cyclohexene-1-carboxylate synthase</fullName>
    </submittedName>
</protein>
<dbReference type="SUPFAM" id="SSF52518">
    <property type="entry name" value="Thiamin diphosphate-binding fold (THDP-binding)"/>
    <property type="match status" value="2"/>
</dbReference>